<dbReference type="EMBL" id="FWFP01000007">
    <property type="protein sequence ID" value="SLN54969.1"/>
    <property type="molecule type" value="Genomic_DNA"/>
</dbReference>
<dbReference type="Proteomes" id="UP000193778">
    <property type="component" value="Unassembled WGS sequence"/>
</dbReference>
<keyword evidence="3" id="KW-1185">Reference proteome</keyword>
<proteinExistence type="predicted"/>
<evidence type="ECO:0000259" key="1">
    <source>
        <dbReference type="PROSITE" id="PS51664"/>
    </source>
</evidence>
<dbReference type="Pfam" id="PF21084">
    <property type="entry name" value="WHD_DUF4423_like"/>
    <property type="match status" value="1"/>
</dbReference>
<dbReference type="InterPro" id="IPR049274">
    <property type="entry name" value="LynD/TruD_wHTH-like"/>
</dbReference>
<dbReference type="Pfam" id="PF02624">
    <property type="entry name" value="YcaO"/>
    <property type="match status" value="1"/>
</dbReference>
<dbReference type="Gene3D" id="3.30.160.660">
    <property type="match status" value="1"/>
</dbReference>
<gene>
    <name evidence="2" type="ORF">RUM8411_02666</name>
</gene>
<dbReference type="InterPro" id="IPR027624">
    <property type="entry name" value="TOMM_cyclo_SagD"/>
</dbReference>
<dbReference type="Gene3D" id="3.90.930.60">
    <property type="match status" value="1"/>
</dbReference>
<dbReference type="NCBIfam" id="TIGR03604">
    <property type="entry name" value="TOMM_cyclo_SagD"/>
    <property type="match status" value="1"/>
</dbReference>
<sequence>MDIAAGRKNNPSPETERNSVLRIRSHLSFHQTAPGQILVVSENKTRVLNGRIFSDLLPKIDGRASIREIVGSLSDQHTTERVLFAIRQLHDQGITDDTIGLLEPQIAGFWDRAEINAISVNAALRQKVGILLLGSLEPEVGRIVVNAMRDKGIAADLVSNFGEHDLTLVLTDCYLRPELDLLHAEALRRSTPWMLAKPTGSEVWIGPLFDGSCQSCWDCLAQSLRDNGREKLAARAGSEFKLPGVVNAWIGDTQQSGRLIATQTVLAMASDGNRKLADQVLTFDAVTLEAGNHPVRARRNCRTCGEPRKNTEDHQRSNALDAAYIELVSRPRSLFAEGGHRICSPDDTYQRLSRLISPISGIIPAEPESVERGGYHVAKCRQVTPWREDSTALNFDVSLGAGGKGPTPRQASTGCLAEAVERYSGTFRGDELFIQASFDDLTEQAIHPDVIQQYSQAQYANRDANAKKAPFWIPEPFDVAKDTKWTGVWSLTNQRAALLPTAVCYYDVPVTGQDFCLADSNGCAAGNVLEEAILHGLLELIERDALAIWWYNRVRRPAFDLSRVSDVVGAQIDTLAAHLRSEGRNLSFIDLTNDLRIPVVGAVAWDAETGGAVTFGFGAHLDASIAASRAASELVQLDVYCSEAANSRLALRISHVKKWFETATITGHPYLTPAENAVPAPSPAMGGGRELKADVEALVSHLARYEIEVLAVDLTRADVGFPVARVFAPGLRHYHNRFAPGRLFDVPVTLGWQDQPTEERDLNPVVYFA</sequence>
<dbReference type="Gene3D" id="3.30.40.250">
    <property type="match status" value="1"/>
</dbReference>
<dbReference type="InterPro" id="IPR022291">
    <property type="entry name" value="Bacteriocin_synth_cyclodeHase"/>
</dbReference>
<dbReference type="RefSeq" id="WP_085823179.1">
    <property type="nucleotide sequence ID" value="NZ_FWFP01000007.1"/>
</dbReference>
<reference evidence="3" key="1">
    <citation type="submission" date="2017-03" db="EMBL/GenBank/DDBJ databases">
        <authorList>
            <person name="Rodrigo-Torres L."/>
            <person name="Arahal R.D."/>
            <person name="Lucena T."/>
        </authorList>
    </citation>
    <scope>NUCLEOTIDE SEQUENCE [LARGE SCALE GENOMIC DNA]</scope>
    <source>
        <strain evidence="3">CECT 8411</strain>
    </source>
</reference>
<name>A0A1X6ZLS6_9RHOB</name>
<dbReference type="PANTHER" id="PTHR37809">
    <property type="entry name" value="RIBOSOMAL PROTEIN S12 METHYLTHIOTRANSFERASE ACCESSORY FACTOR YCAO"/>
    <property type="match status" value="1"/>
</dbReference>
<evidence type="ECO:0000313" key="3">
    <source>
        <dbReference type="Proteomes" id="UP000193778"/>
    </source>
</evidence>
<dbReference type="PANTHER" id="PTHR37809:SF1">
    <property type="entry name" value="RIBOSOMAL PROTEIN S12 METHYLTHIOTRANSFERASE ACCESSORY FACTOR YCAO"/>
    <property type="match status" value="1"/>
</dbReference>
<dbReference type="NCBIfam" id="TIGR03882">
    <property type="entry name" value="cyclo_dehyd_2"/>
    <property type="match status" value="1"/>
</dbReference>
<dbReference type="InterPro" id="IPR003776">
    <property type="entry name" value="YcaO-like_dom"/>
</dbReference>
<dbReference type="OrthoDB" id="2379922at2"/>
<feature type="domain" description="YcaO" evidence="1">
    <location>
        <begin position="403"/>
        <end position="769"/>
    </location>
</feature>
<organism evidence="2 3">
    <name type="scientific">Ruegeria meonggei</name>
    <dbReference type="NCBI Taxonomy" id="1446476"/>
    <lineage>
        <taxon>Bacteria</taxon>
        <taxon>Pseudomonadati</taxon>
        <taxon>Pseudomonadota</taxon>
        <taxon>Alphaproteobacteria</taxon>
        <taxon>Rhodobacterales</taxon>
        <taxon>Roseobacteraceae</taxon>
        <taxon>Ruegeria</taxon>
    </lineage>
</organism>
<dbReference type="Gene3D" id="3.40.50.720">
    <property type="entry name" value="NAD(P)-binding Rossmann-like Domain"/>
    <property type="match status" value="1"/>
</dbReference>
<dbReference type="Gene3D" id="3.30.1330.230">
    <property type="match status" value="1"/>
</dbReference>
<accession>A0A1X6ZLS6</accession>
<protein>
    <submittedName>
        <fullName evidence="2">YcaO-like family protein</fullName>
    </submittedName>
</protein>
<dbReference type="PROSITE" id="PS51664">
    <property type="entry name" value="YCAO"/>
    <property type="match status" value="1"/>
</dbReference>
<dbReference type="NCBIfam" id="TIGR00702">
    <property type="entry name" value="YcaO-type kinase domain"/>
    <property type="match status" value="1"/>
</dbReference>
<evidence type="ECO:0000313" key="2">
    <source>
        <dbReference type="EMBL" id="SLN54969.1"/>
    </source>
</evidence>
<dbReference type="AlphaFoldDB" id="A0A1X6ZLS6"/>